<proteinExistence type="predicted"/>
<evidence type="ECO:0000313" key="1">
    <source>
        <dbReference type="EMBL" id="MCI88607.1"/>
    </source>
</evidence>
<evidence type="ECO:0000313" key="2">
    <source>
        <dbReference type="Proteomes" id="UP000265520"/>
    </source>
</evidence>
<keyword evidence="2" id="KW-1185">Reference proteome</keyword>
<comment type="caution">
    <text evidence="1">The sequence shown here is derived from an EMBL/GenBank/DDBJ whole genome shotgun (WGS) entry which is preliminary data.</text>
</comment>
<name>A0A392VL45_9FABA</name>
<accession>A0A392VL45</accession>
<organism evidence="1 2">
    <name type="scientific">Trifolium medium</name>
    <dbReference type="NCBI Taxonomy" id="97028"/>
    <lineage>
        <taxon>Eukaryota</taxon>
        <taxon>Viridiplantae</taxon>
        <taxon>Streptophyta</taxon>
        <taxon>Embryophyta</taxon>
        <taxon>Tracheophyta</taxon>
        <taxon>Spermatophyta</taxon>
        <taxon>Magnoliopsida</taxon>
        <taxon>eudicotyledons</taxon>
        <taxon>Gunneridae</taxon>
        <taxon>Pentapetalae</taxon>
        <taxon>rosids</taxon>
        <taxon>fabids</taxon>
        <taxon>Fabales</taxon>
        <taxon>Fabaceae</taxon>
        <taxon>Papilionoideae</taxon>
        <taxon>50 kb inversion clade</taxon>
        <taxon>NPAAA clade</taxon>
        <taxon>Hologalegina</taxon>
        <taxon>IRL clade</taxon>
        <taxon>Trifolieae</taxon>
        <taxon>Trifolium</taxon>
    </lineage>
</organism>
<dbReference type="Proteomes" id="UP000265520">
    <property type="component" value="Unassembled WGS sequence"/>
</dbReference>
<dbReference type="AlphaFoldDB" id="A0A392VL45"/>
<protein>
    <submittedName>
        <fullName evidence="1">Uncharacterized protein</fullName>
    </submittedName>
</protein>
<dbReference type="EMBL" id="LXQA011197429">
    <property type="protein sequence ID" value="MCI88607.1"/>
    <property type="molecule type" value="Genomic_DNA"/>
</dbReference>
<feature type="non-terminal residue" evidence="1">
    <location>
        <position position="1"/>
    </location>
</feature>
<reference evidence="1 2" key="1">
    <citation type="journal article" date="2018" name="Front. Plant Sci.">
        <title>Red Clover (Trifolium pratense) and Zigzag Clover (T. medium) - A Picture of Genomic Similarities and Differences.</title>
        <authorList>
            <person name="Dluhosova J."/>
            <person name="Istvanek J."/>
            <person name="Nedelnik J."/>
            <person name="Repkova J."/>
        </authorList>
    </citation>
    <scope>NUCLEOTIDE SEQUENCE [LARGE SCALE GENOMIC DNA]</scope>
    <source>
        <strain evidence="2">cv. 10/8</strain>
        <tissue evidence="1">Leaf</tissue>
    </source>
</reference>
<sequence length="16" mass="1694">CSAETIPFRSTINPSA</sequence>